<dbReference type="InterPro" id="IPR000644">
    <property type="entry name" value="CBS_dom"/>
</dbReference>
<protein>
    <recommendedName>
        <fullName evidence="2">CBS domain-containing protein</fullName>
    </recommendedName>
</protein>
<evidence type="ECO:0000313" key="3">
    <source>
        <dbReference type="EMBL" id="BFG70870.1"/>
    </source>
</evidence>
<gene>
    <name evidence="3" type="ORF">KACHI17_17510</name>
</gene>
<evidence type="ECO:0000256" key="1">
    <source>
        <dbReference type="PROSITE-ProRule" id="PRU00703"/>
    </source>
</evidence>
<dbReference type="EMBL" id="AP029612">
    <property type="protein sequence ID" value="BFG70870.1"/>
    <property type="molecule type" value="Genomic_DNA"/>
</dbReference>
<dbReference type="Pfam" id="PF00571">
    <property type="entry name" value="CBS"/>
    <property type="match status" value="2"/>
</dbReference>
<evidence type="ECO:0000259" key="2">
    <source>
        <dbReference type="PROSITE" id="PS51371"/>
    </source>
</evidence>
<dbReference type="PROSITE" id="PS51371">
    <property type="entry name" value="CBS"/>
    <property type="match status" value="1"/>
</dbReference>
<dbReference type="SUPFAM" id="SSF54631">
    <property type="entry name" value="CBS-domain pair"/>
    <property type="match status" value="1"/>
</dbReference>
<organism evidence="3">
    <name type="scientific">Sediminibacterium sp. KACHI17</name>
    <dbReference type="NCBI Taxonomy" id="1751071"/>
    <lineage>
        <taxon>Bacteria</taxon>
        <taxon>Pseudomonadati</taxon>
        <taxon>Bacteroidota</taxon>
        <taxon>Chitinophagia</taxon>
        <taxon>Chitinophagales</taxon>
        <taxon>Chitinophagaceae</taxon>
        <taxon>Sediminibacterium</taxon>
    </lineage>
</organism>
<dbReference type="AlphaFoldDB" id="A0AAT9GK31"/>
<feature type="domain" description="CBS" evidence="2">
    <location>
        <begin position="7"/>
        <end position="63"/>
    </location>
</feature>
<name>A0AAT9GK31_9BACT</name>
<sequence>MLATQLINTGFPAVNLFDKVSFALQLMEDYDLLHLPVLSEEKFAGIIEKDELLDADEDALLASLEQSLKKISIKGEEHFLVALKLIAEHELTILPVVNEQSELAGTISSRSMLVHLSRFLSTEEKGGVIVLETDKRHFSFGEISRLVETNDAYITQLNTYPENDSGQIIVTIKINKVEVSDIVATFQRYDYSVRYYFGEEQYANELKENYNHLLAYLNM</sequence>
<proteinExistence type="predicted"/>
<keyword evidence="1" id="KW-0129">CBS domain</keyword>
<reference evidence="3" key="1">
    <citation type="submission" date="2024-02" db="EMBL/GenBank/DDBJ databases">
        <title>Sediminibacterium planktonica sp. nov. and Sediminibacterium longus sp. nov., isolated from surface lake and river water.</title>
        <authorList>
            <person name="Watanabe K."/>
            <person name="Takemine S."/>
            <person name="Ishii Y."/>
            <person name="Ogata Y."/>
            <person name="Shindo C."/>
            <person name="Suda W."/>
        </authorList>
    </citation>
    <scope>NUCLEOTIDE SEQUENCE</scope>
    <source>
        <strain evidence="3">KACHI17</strain>
    </source>
</reference>
<dbReference type="Gene3D" id="3.10.580.10">
    <property type="entry name" value="CBS-domain"/>
    <property type="match status" value="1"/>
</dbReference>
<dbReference type="SMART" id="SM00116">
    <property type="entry name" value="CBS"/>
    <property type="match status" value="2"/>
</dbReference>
<dbReference type="InterPro" id="IPR046342">
    <property type="entry name" value="CBS_dom_sf"/>
</dbReference>
<accession>A0AAT9GK31</accession>